<protein>
    <submittedName>
        <fullName evidence="8">12 TM domain-containing transmembrane protein Naglt1a</fullName>
    </submittedName>
    <submittedName>
        <fullName evidence="7">Sodium-dependent glucose transporter</fullName>
    </submittedName>
</protein>
<comment type="caution">
    <text evidence="8">The sequence shown here is derived from an EMBL/GenBank/DDBJ whole genome shotgun (WGS) entry which is preliminary data.</text>
</comment>
<dbReference type="AlphaFoldDB" id="A0AAW2ZEZ4"/>
<dbReference type="GO" id="GO:0022857">
    <property type="term" value="F:transmembrane transporter activity"/>
    <property type="evidence" value="ECO:0007669"/>
    <property type="project" value="InterPro"/>
</dbReference>
<dbReference type="SUPFAM" id="SSF103473">
    <property type="entry name" value="MFS general substrate transporter"/>
    <property type="match status" value="1"/>
</dbReference>
<dbReference type="InterPro" id="IPR020846">
    <property type="entry name" value="MFS_dom"/>
</dbReference>
<keyword evidence="3 5" id="KW-1133">Transmembrane helix</keyword>
<gene>
    <name evidence="8" type="ORF">AKO1_000331</name>
    <name evidence="7" type="ORF">AKO1_003558</name>
</gene>
<feature type="transmembrane region" description="Helical" evidence="5">
    <location>
        <begin position="303"/>
        <end position="328"/>
    </location>
</feature>
<feature type="transmembrane region" description="Helical" evidence="5">
    <location>
        <begin position="397"/>
        <end position="417"/>
    </location>
</feature>
<evidence type="ECO:0000313" key="7">
    <source>
        <dbReference type="EMBL" id="KAL0476334.1"/>
    </source>
</evidence>
<evidence type="ECO:0000313" key="9">
    <source>
        <dbReference type="Proteomes" id="UP001431209"/>
    </source>
</evidence>
<dbReference type="Gene3D" id="1.20.1250.20">
    <property type="entry name" value="MFS general substrate transporter like domains"/>
    <property type="match status" value="2"/>
</dbReference>
<feature type="transmembrane region" description="Helical" evidence="5">
    <location>
        <begin position="463"/>
        <end position="485"/>
    </location>
</feature>
<proteinExistence type="predicted"/>
<reference evidence="8 9" key="1">
    <citation type="submission" date="2024-03" db="EMBL/GenBank/DDBJ databases">
        <title>The Acrasis kona genome and developmental transcriptomes reveal deep origins of eukaryotic multicellular pathways.</title>
        <authorList>
            <person name="Sheikh S."/>
            <person name="Fu C.-J."/>
            <person name="Brown M.W."/>
            <person name="Baldauf S.L."/>
        </authorList>
    </citation>
    <scope>NUCLEOTIDE SEQUENCE [LARGE SCALE GENOMIC DNA]</scope>
    <source>
        <strain evidence="8 9">ATCC MYA-3509</strain>
    </source>
</reference>
<evidence type="ECO:0000256" key="2">
    <source>
        <dbReference type="ARBA" id="ARBA00022692"/>
    </source>
</evidence>
<dbReference type="EMBL" id="JAOPGA020000012">
    <property type="protein sequence ID" value="KAL0476334.1"/>
    <property type="molecule type" value="Genomic_DNA"/>
</dbReference>
<evidence type="ECO:0000256" key="1">
    <source>
        <dbReference type="ARBA" id="ARBA00004141"/>
    </source>
</evidence>
<dbReference type="PANTHER" id="PTHR23121:SF9">
    <property type="entry name" value="SODIUM-DEPENDENT GLUCOSE TRANSPORTER 1"/>
    <property type="match status" value="1"/>
</dbReference>
<feature type="transmembrane region" description="Helical" evidence="5">
    <location>
        <begin position="225"/>
        <end position="247"/>
    </location>
</feature>
<organism evidence="8 9">
    <name type="scientific">Acrasis kona</name>
    <dbReference type="NCBI Taxonomy" id="1008807"/>
    <lineage>
        <taxon>Eukaryota</taxon>
        <taxon>Discoba</taxon>
        <taxon>Heterolobosea</taxon>
        <taxon>Tetramitia</taxon>
        <taxon>Eutetramitia</taxon>
        <taxon>Acrasidae</taxon>
        <taxon>Acrasis</taxon>
    </lineage>
</organism>
<dbReference type="GO" id="GO:0016020">
    <property type="term" value="C:membrane"/>
    <property type="evidence" value="ECO:0007669"/>
    <property type="project" value="UniProtKB-SubCell"/>
</dbReference>
<comment type="subcellular location">
    <subcellularLocation>
        <location evidence="1">Membrane</location>
        <topology evidence="1">Multi-pass membrane protein</topology>
    </subcellularLocation>
</comment>
<name>A0AAW2ZEZ4_9EUKA</name>
<keyword evidence="2 5" id="KW-0812">Transmembrane</keyword>
<dbReference type="EMBL" id="JAOPGA020001351">
    <property type="protein sequence ID" value="KAL0487568.1"/>
    <property type="molecule type" value="Genomic_DNA"/>
</dbReference>
<feature type="transmembrane region" description="Helical" evidence="5">
    <location>
        <begin position="112"/>
        <end position="132"/>
    </location>
</feature>
<feature type="transmembrane region" description="Helical" evidence="5">
    <location>
        <begin position="429"/>
        <end position="451"/>
    </location>
</feature>
<feature type="transmembrane region" description="Helical" evidence="5">
    <location>
        <begin position="374"/>
        <end position="391"/>
    </location>
</feature>
<accession>A0AAW2ZEZ4</accession>
<keyword evidence="4 5" id="KW-0472">Membrane</keyword>
<evidence type="ECO:0000259" key="6">
    <source>
        <dbReference type="PROSITE" id="PS50850"/>
    </source>
</evidence>
<dbReference type="Proteomes" id="UP001431209">
    <property type="component" value="Unassembled WGS sequence"/>
</dbReference>
<evidence type="ECO:0000256" key="3">
    <source>
        <dbReference type="ARBA" id="ARBA00022989"/>
    </source>
</evidence>
<keyword evidence="7" id="KW-0762">Sugar transport</keyword>
<feature type="transmembrane region" description="Helical" evidence="5">
    <location>
        <begin position="83"/>
        <end position="100"/>
    </location>
</feature>
<feature type="transmembrane region" description="Helical" evidence="5">
    <location>
        <begin position="138"/>
        <end position="168"/>
    </location>
</feature>
<dbReference type="Pfam" id="PF07690">
    <property type="entry name" value="MFS_1"/>
    <property type="match status" value="1"/>
</dbReference>
<feature type="transmembrane region" description="Helical" evidence="5">
    <location>
        <begin position="44"/>
        <end position="63"/>
    </location>
</feature>
<evidence type="ECO:0000313" key="8">
    <source>
        <dbReference type="EMBL" id="KAL0487568.1"/>
    </source>
</evidence>
<keyword evidence="7" id="KW-0813">Transport</keyword>
<dbReference type="InterPro" id="IPR036259">
    <property type="entry name" value="MFS_trans_sf"/>
</dbReference>
<feature type="domain" description="Major facilitator superfamily (MFS) profile" evidence="6">
    <location>
        <begin position="303"/>
        <end position="497"/>
    </location>
</feature>
<dbReference type="PANTHER" id="PTHR23121">
    <property type="entry name" value="SODIUM-DEPENDENT GLUCOSE TRANSPORTER 1"/>
    <property type="match status" value="1"/>
</dbReference>
<feature type="transmembrane region" description="Helical" evidence="5">
    <location>
        <begin position="180"/>
        <end position="205"/>
    </location>
</feature>
<keyword evidence="9" id="KW-1185">Reference proteome</keyword>
<dbReference type="InterPro" id="IPR011701">
    <property type="entry name" value="MFS"/>
</dbReference>
<dbReference type="PROSITE" id="PS50850">
    <property type="entry name" value="MFS"/>
    <property type="match status" value="1"/>
</dbReference>
<sequence length="497" mass="54362">MTQDDIMAATNDCIEKPIPPVDSEVEIPLHKVPHFKYKAIKTAIFCYSIAMVGIAISLLGPTLPQLGRNVNEKNLGWVFTTRGLGYIVSSVITGKIIDHYNEKEKDPKKQLLVSKLILIAGVLCAAGALVIIPFIPYLWLLCIVIIFIGIGGGLLDLGCNVMLFNLWGDRVNTPLQFLHFSWGFGAFLAPLIVYACEAITTSIIGPGPEIGIDPRTQLIVYDRVIHTRVAHIFTALLTSTTIPLVLFGLRSKEVEAAVVDKVELTEVAVAVPEGEQDAATVKVEQESTAEQIKETRRLKIKQILVTGVIGLALFFYVGAEVGFGSLIYSYLTEWQGLTSESHANLLNSAFWLSFSLSRLAGAPISIYLSPKWMLILDLVGCMLSFLVMMIFNTNIVVLWIFSILLGISLATQFPTTMSMPTTSLGMENTGAMTSAMVVLAIAGEMIVPLFLSYLTEHAGPKAMFYSLFGIGACASVLYIILIFGFKKEKKPVAKEEK</sequence>
<evidence type="ECO:0000256" key="5">
    <source>
        <dbReference type="SAM" id="Phobius"/>
    </source>
</evidence>
<evidence type="ECO:0000256" key="4">
    <source>
        <dbReference type="ARBA" id="ARBA00023136"/>
    </source>
</evidence>